<keyword evidence="1 3" id="KW-0547">Nucleotide-binding</keyword>
<dbReference type="InterPro" id="IPR017441">
    <property type="entry name" value="Protein_kinase_ATP_BS"/>
</dbReference>
<dbReference type="PROSITE" id="PS00108">
    <property type="entry name" value="PROTEIN_KINASE_ST"/>
    <property type="match status" value="1"/>
</dbReference>
<dbReference type="GO" id="GO:0005524">
    <property type="term" value="F:ATP binding"/>
    <property type="evidence" value="ECO:0007669"/>
    <property type="project" value="UniProtKB-UniRule"/>
</dbReference>
<dbReference type="PANTHER" id="PTHR24346">
    <property type="entry name" value="MAP/MICROTUBULE AFFINITY-REGULATING KINASE"/>
    <property type="match status" value="1"/>
</dbReference>
<organism evidence="6 7">
    <name type="scientific">Dispira parvispora</name>
    <dbReference type="NCBI Taxonomy" id="1520584"/>
    <lineage>
        <taxon>Eukaryota</taxon>
        <taxon>Fungi</taxon>
        <taxon>Fungi incertae sedis</taxon>
        <taxon>Zoopagomycota</taxon>
        <taxon>Kickxellomycotina</taxon>
        <taxon>Dimargaritomycetes</taxon>
        <taxon>Dimargaritales</taxon>
        <taxon>Dimargaritaceae</taxon>
        <taxon>Dispira</taxon>
    </lineage>
</organism>
<dbReference type="SUPFAM" id="SSF56112">
    <property type="entry name" value="Protein kinase-like (PK-like)"/>
    <property type="match status" value="1"/>
</dbReference>
<feature type="domain" description="Protein kinase" evidence="5">
    <location>
        <begin position="205"/>
        <end position="499"/>
    </location>
</feature>
<evidence type="ECO:0000313" key="6">
    <source>
        <dbReference type="EMBL" id="KAJ1968843.1"/>
    </source>
</evidence>
<feature type="compositionally biased region" description="Pro residues" evidence="4">
    <location>
        <begin position="1"/>
        <end position="14"/>
    </location>
</feature>
<dbReference type="InterPro" id="IPR008271">
    <property type="entry name" value="Ser/Thr_kinase_AS"/>
</dbReference>
<keyword evidence="7" id="KW-1185">Reference proteome</keyword>
<dbReference type="PROSITE" id="PS00107">
    <property type="entry name" value="PROTEIN_KINASE_ATP"/>
    <property type="match status" value="1"/>
</dbReference>
<dbReference type="EMBL" id="JANBPY010000129">
    <property type="protein sequence ID" value="KAJ1968843.1"/>
    <property type="molecule type" value="Genomic_DNA"/>
</dbReference>
<dbReference type="GO" id="GO:0004674">
    <property type="term" value="F:protein serine/threonine kinase activity"/>
    <property type="evidence" value="ECO:0007669"/>
    <property type="project" value="TreeGrafter"/>
</dbReference>
<dbReference type="GO" id="GO:0035556">
    <property type="term" value="P:intracellular signal transduction"/>
    <property type="evidence" value="ECO:0007669"/>
    <property type="project" value="TreeGrafter"/>
</dbReference>
<comment type="caution">
    <text evidence="6">The sequence shown here is derived from an EMBL/GenBank/DDBJ whole genome shotgun (WGS) entry which is preliminary data.</text>
</comment>
<reference evidence="6" key="1">
    <citation type="submission" date="2022-07" db="EMBL/GenBank/DDBJ databases">
        <title>Phylogenomic reconstructions and comparative analyses of Kickxellomycotina fungi.</title>
        <authorList>
            <person name="Reynolds N.K."/>
            <person name="Stajich J.E."/>
            <person name="Barry K."/>
            <person name="Grigoriev I.V."/>
            <person name="Crous P."/>
            <person name="Smith M.E."/>
        </authorList>
    </citation>
    <scope>NUCLEOTIDE SEQUENCE</scope>
    <source>
        <strain evidence="6">RSA 1196</strain>
    </source>
</reference>
<evidence type="ECO:0000256" key="2">
    <source>
        <dbReference type="ARBA" id="ARBA00022840"/>
    </source>
</evidence>
<evidence type="ECO:0000256" key="1">
    <source>
        <dbReference type="ARBA" id="ARBA00022741"/>
    </source>
</evidence>
<dbReference type="Pfam" id="PF00069">
    <property type="entry name" value="Pkinase"/>
    <property type="match status" value="1"/>
</dbReference>
<dbReference type="OrthoDB" id="4062651at2759"/>
<dbReference type="InterPro" id="IPR000719">
    <property type="entry name" value="Prot_kinase_dom"/>
</dbReference>
<keyword evidence="2 3" id="KW-0067">ATP-binding</keyword>
<dbReference type="GO" id="GO:0005737">
    <property type="term" value="C:cytoplasm"/>
    <property type="evidence" value="ECO:0007669"/>
    <property type="project" value="TreeGrafter"/>
</dbReference>
<dbReference type="InterPro" id="IPR011009">
    <property type="entry name" value="Kinase-like_dom_sf"/>
</dbReference>
<dbReference type="AlphaFoldDB" id="A0A9W8E8N4"/>
<sequence length="501" mass="53607">MLPRSPSPSPPGTPAIPTTTTAAPVSVPAPSRNTSISRGFIGFARRNSARRTNSATSASPSLATSLGSPCPPPVGSSAPSATSTVSRPPPIVTKDLSQITPPIPGTTAPLPIRQTLRRSGNYSATSQGLGAAPASAPSRHLRTASAHSYALPPQVRVPGYTSLASPPDSTIVSPAMGFLSSFTSSSLGSSAQLLPDDEGQVVNQYVLGRVIGHGGFSVVREAVTMDPVTHSTQTFAMKIIRKDAGSDESSSDCIQSQLQREIMILKRLRNPYILKLHEVIETSFATFIVTEYCAQGTLLDYITRQGDSQGLDENTARSLFVQLALAMRYLHEQAGIAHQDLKLDNVLVDNNGNIKLADFGLSQPLIPLCSQCSNDGPVTSPTNEETCRECAIRFHSCVDTHAGGSLAYCSPEQLRTSHPLCSAASDIWSLGVILYALVMGTLPFQDEYEPRLVMKILNGQSHASYDHLSPPLRSLLNGMLETKPRARFSIQQVLRSDWCCE</sequence>
<feature type="compositionally biased region" description="Polar residues" evidence="4">
    <location>
        <begin position="77"/>
        <end position="86"/>
    </location>
</feature>
<dbReference type="SMART" id="SM00220">
    <property type="entry name" value="S_TKc"/>
    <property type="match status" value="1"/>
</dbReference>
<dbReference type="PANTHER" id="PTHR24346:SF76">
    <property type="entry name" value="NON-SPECIFIC SERINE_THREONINE PROTEIN KINASE"/>
    <property type="match status" value="1"/>
</dbReference>
<feature type="compositionally biased region" description="Low complexity" evidence="4">
    <location>
        <begin position="44"/>
        <end position="68"/>
    </location>
</feature>
<protein>
    <recommendedName>
        <fullName evidence="5">Protein kinase domain-containing protein</fullName>
    </recommendedName>
</protein>
<accession>A0A9W8E8N4</accession>
<gene>
    <name evidence="6" type="ORF">IWQ62_001001</name>
</gene>
<evidence type="ECO:0000313" key="7">
    <source>
        <dbReference type="Proteomes" id="UP001150925"/>
    </source>
</evidence>
<feature type="binding site" evidence="3">
    <location>
        <position position="242"/>
    </location>
    <ligand>
        <name>ATP</name>
        <dbReference type="ChEBI" id="CHEBI:30616"/>
    </ligand>
</feature>
<evidence type="ECO:0000256" key="4">
    <source>
        <dbReference type="SAM" id="MobiDB-lite"/>
    </source>
</evidence>
<proteinExistence type="predicted"/>
<evidence type="ECO:0000256" key="3">
    <source>
        <dbReference type="PROSITE-ProRule" id="PRU10141"/>
    </source>
</evidence>
<feature type="region of interest" description="Disordered" evidence="4">
    <location>
        <begin position="1"/>
        <end position="110"/>
    </location>
</feature>
<evidence type="ECO:0000259" key="5">
    <source>
        <dbReference type="PROSITE" id="PS50011"/>
    </source>
</evidence>
<dbReference type="GO" id="GO:0000226">
    <property type="term" value="P:microtubule cytoskeleton organization"/>
    <property type="evidence" value="ECO:0007669"/>
    <property type="project" value="TreeGrafter"/>
</dbReference>
<dbReference type="Gene3D" id="1.10.510.10">
    <property type="entry name" value="Transferase(Phosphotransferase) domain 1"/>
    <property type="match status" value="1"/>
</dbReference>
<dbReference type="PROSITE" id="PS50011">
    <property type="entry name" value="PROTEIN_KINASE_DOM"/>
    <property type="match status" value="1"/>
</dbReference>
<feature type="compositionally biased region" description="Low complexity" evidence="4">
    <location>
        <begin position="15"/>
        <end position="31"/>
    </location>
</feature>
<name>A0A9W8E8N4_9FUNG</name>
<dbReference type="Proteomes" id="UP001150925">
    <property type="component" value="Unassembled WGS sequence"/>
</dbReference>